<dbReference type="PANTHER" id="PTHR30151:SF19">
    <property type="entry name" value="ABC TRANSPORTER PERMEASE"/>
    <property type="match status" value="1"/>
</dbReference>
<feature type="transmembrane region" description="Helical" evidence="7">
    <location>
        <begin position="240"/>
        <end position="264"/>
    </location>
</feature>
<keyword evidence="3" id="KW-1003">Cell membrane</keyword>
<accession>A0ABV1D6G1</accession>
<evidence type="ECO:0000256" key="6">
    <source>
        <dbReference type="ARBA" id="ARBA00023136"/>
    </source>
</evidence>
<name>A0ABV1D6G1_9FIRM</name>
<keyword evidence="10" id="KW-1185">Reference proteome</keyword>
<keyword evidence="2 7" id="KW-0813">Transport</keyword>
<dbReference type="InterPro" id="IPR035906">
    <property type="entry name" value="MetI-like_sf"/>
</dbReference>
<evidence type="ECO:0000313" key="10">
    <source>
        <dbReference type="Proteomes" id="UP001454086"/>
    </source>
</evidence>
<dbReference type="Proteomes" id="UP001454086">
    <property type="component" value="Unassembled WGS sequence"/>
</dbReference>
<dbReference type="Gene3D" id="1.10.3720.10">
    <property type="entry name" value="MetI-like"/>
    <property type="match status" value="1"/>
</dbReference>
<feature type="transmembrane region" description="Helical" evidence="7">
    <location>
        <begin position="37"/>
        <end position="56"/>
    </location>
</feature>
<proteinExistence type="inferred from homology"/>
<evidence type="ECO:0000259" key="8">
    <source>
        <dbReference type="PROSITE" id="PS50928"/>
    </source>
</evidence>
<comment type="caution">
    <text evidence="9">The sequence shown here is derived from an EMBL/GenBank/DDBJ whole genome shotgun (WGS) entry which is preliminary data.</text>
</comment>
<reference evidence="9 10" key="1">
    <citation type="submission" date="2024-03" db="EMBL/GenBank/DDBJ databases">
        <title>Human intestinal bacterial collection.</title>
        <authorList>
            <person name="Pauvert C."/>
            <person name="Hitch T.C.A."/>
            <person name="Clavel T."/>
        </authorList>
    </citation>
    <scope>NUCLEOTIDE SEQUENCE [LARGE SCALE GENOMIC DNA]</scope>
    <source>
        <strain evidence="9 10">CLA-SR-H021</strain>
    </source>
</reference>
<dbReference type="PANTHER" id="PTHR30151">
    <property type="entry name" value="ALKANE SULFONATE ABC TRANSPORTER-RELATED, MEMBRANE SUBUNIT"/>
    <property type="match status" value="1"/>
</dbReference>
<feature type="transmembrane region" description="Helical" evidence="7">
    <location>
        <begin position="92"/>
        <end position="110"/>
    </location>
</feature>
<dbReference type="EMBL" id="JBBMFM010000047">
    <property type="protein sequence ID" value="MEQ2425983.1"/>
    <property type="molecule type" value="Genomic_DNA"/>
</dbReference>
<feature type="transmembrane region" description="Helical" evidence="7">
    <location>
        <begin position="149"/>
        <end position="169"/>
    </location>
</feature>
<dbReference type="Pfam" id="PF00528">
    <property type="entry name" value="BPD_transp_1"/>
    <property type="match status" value="1"/>
</dbReference>
<keyword evidence="5 7" id="KW-1133">Transmembrane helix</keyword>
<dbReference type="RefSeq" id="WP_008721980.1">
    <property type="nucleotide sequence ID" value="NZ_JAJFDX010000012.1"/>
</dbReference>
<sequence>MQEQGRKNCGTCEMSVAQQAFVEGELRRHRQVTICRIMLLVLLLALWELAADMHWIDSFIFSSPTMIAKCLVSMTRDGSLFLHTGVTLLETLVSFALCTVFGLACALLLWSSKSVAQVLEPFLVLLNSLPKSALAPLLIVWLGNNMKTIIVAAVSVAVFGSILTLYTGFTQMDTEKIKLIYSLGGNRKDVLVKVLLPGSLPMLISNMKVNIGLCLVGVIIGEFLSAKAGLGYLITYGSQTFAMTMVVTSIVILCIVSGVLYQIIAYAEKRISKLS</sequence>
<keyword evidence="6 7" id="KW-0472">Membrane</keyword>
<gene>
    <name evidence="9" type="ORF">WMQ36_13460</name>
</gene>
<comment type="subcellular location">
    <subcellularLocation>
        <location evidence="1 7">Cell membrane</location>
        <topology evidence="1 7">Multi-pass membrane protein</topology>
    </subcellularLocation>
</comment>
<evidence type="ECO:0000256" key="4">
    <source>
        <dbReference type="ARBA" id="ARBA00022692"/>
    </source>
</evidence>
<feature type="transmembrane region" description="Helical" evidence="7">
    <location>
        <begin position="122"/>
        <end position="143"/>
    </location>
</feature>
<evidence type="ECO:0000256" key="5">
    <source>
        <dbReference type="ARBA" id="ARBA00022989"/>
    </source>
</evidence>
<feature type="domain" description="ABC transmembrane type-1" evidence="8">
    <location>
        <begin position="84"/>
        <end position="264"/>
    </location>
</feature>
<comment type="similarity">
    <text evidence="7">Belongs to the binding-protein-dependent transport system permease family.</text>
</comment>
<dbReference type="CDD" id="cd06261">
    <property type="entry name" value="TM_PBP2"/>
    <property type="match status" value="1"/>
</dbReference>
<evidence type="ECO:0000256" key="1">
    <source>
        <dbReference type="ARBA" id="ARBA00004651"/>
    </source>
</evidence>
<feature type="transmembrane region" description="Helical" evidence="7">
    <location>
        <begin position="209"/>
        <end position="234"/>
    </location>
</feature>
<protein>
    <submittedName>
        <fullName evidence="9">ABC transporter permease</fullName>
    </submittedName>
</protein>
<evidence type="ECO:0000256" key="3">
    <source>
        <dbReference type="ARBA" id="ARBA00022475"/>
    </source>
</evidence>
<dbReference type="SUPFAM" id="SSF161098">
    <property type="entry name" value="MetI-like"/>
    <property type="match status" value="1"/>
</dbReference>
<dbReference type="PROSITE" id="PS50928">
    <property type="entry name" value="ABC_TM1"/>
    <property type="match status" value="1"/>
</dbReference>
<dbReference type="InterPro" id="IPR000515">
    <property type="entry name" value="MetI-like"/>
</dbReference>
<evidence type="ECO:0000256" key="7">
    <source>
        <dbReference type="RuleBase" id="RU363032"/>
    </source>
</evidence>
<keyword evidence="4 7" id="KW-0812">Transmembrane</keyword>
<organism evidence="9 10">
    <name type="scientific">Enterocloster hominis</name>
    <name type="common">ex Hitch et al. 2024</name>
    <dbReference type="NCBI Taxonomy" id="1917870"/>
    <lineage>
        <taxon>Bacteria</taxon>
        <taxon>Bacillati</taxon>
        <taxon>Bacillota</taxon>
        <taxon>Clostridia</taxon>
        <taxon>Lachnospirales</taxon>
        <taxon>Lachnospiraceae</taxon>
        <taxon>Enterocloster</taxon>
    </lineage>
</organism>
<evidence type="ECO:0000256" key="2">
    <source>
        <dbReference type="ARBA" id="ARBA00022448"/>
    </source>
</evidence>
<evidence type="ECO:0000313" key="9">
    <source>
        <dbReference type="EMBL" id="MEQ2425983.1"/>
    </source>
</evidence>